<evidence type="ECO:0000313" key="6">
    <source>
        <dbReference type="Proteomes" id="UP000019484"/>
    </source>
</evidence>
<reference evidence="5 6" key="1">
    <citation type="submission" date="2013-03" db="EMBL/GenBank/DDBJ databases">
        <title>The Genome Sequence of Capronia coronata CBS 617.96.</title>
        <authorList>
            <consortium name="The Broad Institute Genomics Platform"/>
            <person name="Cuomo C."/>
            <person name="de Hoog S."/>
            <person name="Gorbushina A."/>
            <person name="Walker B."/>
            <person name="Young S.K."/>
            <person name="Zeng Q."/>
            <person name="Gargeya S."/>
            <person name="Fitzgerald M."/>
            <person name="Haas B."/>
            <person name="Abouelleil A."/>
            <person name="Allen A.W."/>
            <person name="Alvarado L."/>
            <person name="Arachchi H.M."/>
            <person name="Berlin A.M."/>
            <person name="Chapman S.B."/>
            <person name="Gainer-Dewar J."/>
            <person name="Goldberg J."/>
            <person name="Griggs A."/>
            <person name="Gujja S."/>
            <person name="Hansen M."/>
            <person name="Howarth C."/>
            <person name="Imamovic A."/>
            <person name="Ireland A."/>
            <person name="Larimer J."/>
            <person name="McCowan C."/>
            <person name="Murphy C."/>
            <person name="Pearson M."/>
            <person name="Poon T.W."/>
            <person name="Priest M."/>
            <person name="Roberts A."/>
            <person name="Saif S."/>
            <person name="Shea T."/>
            <person name="Sisk P."/>
            <person name="Sykes S."/>
            <person name="Wortman J."/>
            <person name="Nusbaum C."/>
            <person name="Birren B."/>
        </authorList>
    </citation>
    <scope>NUCLEOTIDE SEQUENCE [LARGE SCALE GENOMIC DNA]</scope>
    <source>
        <strain evidence="5 6">CBS 617.96</strain>
    </source>
</reference>
<dbReference type="Pfam" id="PF00732">
    <property type="entry name" value="GMC_oxred_N"/>
    <property type="match status" value="1"/>
</dbReference>
<dbReference type="SUPFAM" id="SSF51905">
    <property type="entry name" value="FAD/NAD(P)-binding domain"/>
    <property type="match status" value="1"/>
</dbReference>
<comment type="cofactor">
    <cofactor evidence="2">
        <name>FAD</name>
        <dbReference type="ChEBI" id="CHEBI:57692"/>
    </cofactor>
</comment>
<dbReference type="InterPro" id="IPR053208">
    <property type="entry name" value="GMC_Oxidoreductase_CD"/>
</dbReference>
<dbReference type="AlphaFoldDB" id="W9XNS2"/>
<dbReference type="GO" id="GO:0016614">
    <property type="term" value="F:oxidoreductase activity, acting on CH-OH group of donors"/>
    <property type="evidence" value="ECO:0007669"/>
    <property type="project" value="InterPro"/>
</dbReference>
<feature type="signal peptide" evidence="3">
    <location>
        <begin position="1"/>
        <end position="19"/>
    </location>
</feature>
<evidence type="ECO:0000259" key="4">
    <source>
        <dbReference type="PROSITE" id="PS00624"/>
    </source>
</evidence>
<dbReference type="OrthoDB" id="413885at2759"/>
<feature type="binding site" evidence="2">
    <location>
        <position position="120"/>
    </location>
    <ligand>
        <name>FAD</name>
        <dbReference type="ChEBI" id="CHEBI:57692"/>
    </ligand>
</feature>
<dbReference type="PROSITE" id="PS00624">
    <property type="entry name" value="GMC_OXRED_2"/>
    <property type="match status" value="1"/>
</dbReference>
<dbReference type="InterPro" id="IPR007867">
    <property type="entry name" value="GMC_OxRtase_C"/>
</dbReference>
<dbReference type="Gene3D" id="3.50.50.60">
    <property type="entry name" value="FAD/NAD(P)-binding domain"/>
    <property type="match status" value="1"/>
</dbReference>
<accession>W9XNS2</accession>
<dbReference type="InterPro" id="IPR036188">
    <property type="entry name" value="FAD/NAD-bd_sf"/>
</dbReference>
<dbReference type="HOGENOM" id="CLU_011025_2_1_1"/>
<sequence>MHMLLIGGLVALGSRLVGAHPPPHPQPHPSPKECLDVYDYIVVGGGPAGIIAAERLAEAKKHVLLLERGPGPTVDYGATPLSWNDTLTAPDVPGLYNSYGNMDLFTSYICDDTAGTAACVLGGGCTVNQMVFIHPQQADFNDKWPAGWLWKDVQPAADRLYARNPGTELPSADGQRYDYDLYGILAGFFESIGWKSVDQIKQPDEKHQVYSYPVWNVKDQKRAGPLRTYLPLAQELDNFTLRLESKVIRILRAGPKVIGVELETASGSEIVRLAPGGKVILAAGALSTPRLLFNSGIGPRAEIAKAQQAGIAVPPERDWISLPVGVGVMDHPIFYIDVQTNGSFLNVNATAEFIGTDTSNIDAYEQRSSGVLTQGRDRLTFWTSQVGTDGVTRFFQGSAGGADSTGVIEIIAYITHGLTSAGTLVLNDAGNATEFETSPYLQTQGDRDAAIWFLQQMFDFFQNPAADFSILEYTNVTALMDSYTPGIHYVHTAKMGLDDGRLPGGTSVVDTNTKVYGTDNLYIVDGSIHPDLPTGNTQAIVMIVAEAAVAKILEAEC</sequence>
<feature type="chain" id="PRO_5004934290" description="Glucose-methanol-choline oxidoreductase N-terminal domain-containing protein" evidence="3">
    <location>
        <begin position="20"/>
        <end position="557"/>
    </location>
</feature>
<dbReference type="STRING" id="1182541.W9XNS2"/>
<evidence type="ECO:0000256" key="3">
    <source>
        <dbReference type="SAM" id="SignalP"/>
    </source>
</evidence>
<keyword evidence="2" id="KW-0274">FAD</keyword>
<comment type="similarity">
    <text evidence="1">Belongs to the GMC oxidoreductase family.</text>
</comment>
<keyword evidence="6" id="KW-1185">Reference proteome</keyword>
<dbReference type="PIRSF" id="PIRSF000137">
    <property type="entry name" value="Alcohol_oxidase"/>
    <property type="match status" value="1"/>
</dbReference>
<organism evidence="5 6">
    <name type="scientific">Capronia coronata CBS 617.96</name>
    <dbReference type="NCBI Taxonomy" id="1182541"/>
    <lineage>
        <taxon>Eukaryota</taxon>
        <taxon>Fungi</taxon>
        <taxon>Dikarya</taxon>
        <taxon>Ascomycota</taxon>
        <taxon>Pezizomycotina</taxon>
        <taxon>Eurotiomycetes</taxon>
        <taxon>Chaetothyriomycetidae</taxon>
        <taxon>Chaetothyriales</taxon>
        <taxon>Herpotrichiellaceae</taxon>
        <taxon>Capronia</taxon>
    </lineage>
</organism>
<gene>
    <name evidence="5" type="ORF">A1O1_07908</name>
</gene>
<name>W9XNS2_9EURO</name>
<comment type="caution">
    <text evidence="5">The sequence shown here is derived from an EMBL/GenBank/DDBJ whole genome shotgun (WGS) entry which is preliminary data.</text>
</comment>
<dbReference type="SUPFAM" id="SSF54373">
    <property type="entry name" value="FAD-linked reductases, C-terminal domain"/>
    <property type="match status" value="1"/>
</dbReference>
<feature type="binding site" evidence="2">
    <location>
        <position position="247"/>
    </location>
    <ligand>
        <name>FAD</name>
        <dbReference type="ChEBI" id="CHEBI:57692"/>
    </ligand>
</feature>
<dbReference type="Pfam" id="PF05199">
    <property type="entry name" value="GMC_oxred_C"/>
    <property type="match status" value="1"/>
</dbReference>
<evidence type="ECO:0000313" key="5">
    <source>
        <dbReference type="EMBL" id="EXJ81843.1"/>
    </source>
</evidence>
<feature type="binding site" evidence="2">
    <location>
        <begin position="128"/>
        <end position="131"/>
    </location>
    <ligand>
        <name>FAD</name>
        <dbReference type="ChEBI" id="CHEBI:57692"/>
    </ligand>
</feature>
<dbReference type="eggNOG" id="KOG1238">
    <property type="taxonomic scope" value="Eukaryota"/>
</dbReference>
<proteinExistence type="inferred from homology"/>
<dbReference type="PANTHER" id="PTHR47190:SF4">
    <property type="entry name" value="DEHYDROGENASE, PUTATIVE-RELATED"/>
    <property type="match status" value="1"/>
</dbReference>
<evidence type="ECO:0000256" key="1">
    <source>
        <dbReference type="ARBA" id="ARBA00010790"/>
    </source>
</evidence>
<feature type="domain" description="Glucose-methanol-choline oxidoreductase N-terminal" evidence="4">
    <location>
        <begin position="284"/>
        <end position="298"/>
    </location>
</feature>
<dbReference type="Gene3D" id="3.30.410.10">
    <property type="entry name" value="Cholesterol Oxidase, domain 2"/>
    <property type="match status" value="1"/>
</dbReference>
<dbReference type="PANTHER" id="PTHR47190">
    <property type="entry name" value="DEHYDROGENASE, PUTATIVE-RELATED"/>
    <property type="match status" value="1"/>
</dbReference>
<feature type="binding site" evidence="2">
    <location>
        <position position="526"/>
    </location>
    <ligand>
        <name>FAD</name>
        <dbReference type="ChEBI" id="CHEBI:57692"/>
    </ligand>
</feature>
<dbReference type="EMBL" id="AMWN01000007">
    <property type="protein sequence ID" value="EXJ81843.1"/>
    <property type="molecule type" value="Genomic_DNA"/>
</dbReference>
<keyword evidence="2" id="KW-0285">Flavoprotein</keyword>
<dbReference type="GO" id="GO:0050660">
    <property type="term" value="F:flavin adenine dinucleotide binding"/>
    <property type="evidence" value="ECO:0007669"/>
    <property type="project" value="InterPro"/>
</dbReference>
<evidence type="ECO:0000256" key="2">
    <source>
        <dbReference type="PIRSR" id="PIRSR000137-2"/>
    </source>
</evidence>
<dbReference type="GeneID" id="19162763"/>
<dbReference type="RefSeq" id="XP_007726964.1">
    <property type="nucleotide sequence ID" value="XM_007728774.1"/>
</dbReference>
<dbReference type="InterPro" id="IPR012132">
    <property type="entry name" value="GMC_OxRdtase"/>
</dbReference>
<dbReference type="InterPro" id="IPR000172">
    <property type="entry name" value="GMC_OxRdtase_N"/>
</dbReference>
<protein>
    <recommendedName>
        <fullName evidence="4">Glucose-methanol-choline oxidoreductase N-terminal domain-containing protein</fullName>
    </recommendedName>
</protein>
<dbReference type="Proteomes" id="UP000019484">
    <property type="component" value="Unassembled WGS sequence"/>
</dbReference>
<keyword evidence="3" id="KW-0732">Signal</keyword>